<protein>
    <submittedName>
        <fullName evidence="1">Uncharacterized protein</fullName>
    </submittedName>
</protein>
<sequence length="126" mass="14138">MDGIVFDSGEGQASRGKSRPVRSVTRNFVWTDLESSQEGFLQQRGTNPTILLVFNIQHSVPTNMPIHHLYVLTSTYVYQNRPPLPSQPVVVNIGQKNQRSLAQPFRGQPQLFHADVLNSCAGTYTR</sequence>
<proteinExistence type="predicted"/>
<reference evidence="2" key="2">
    <citation type="submission" date="2015-01" db="EMBL/GenBank/DDBJ databases">
        <title>Evolutionary Origins and Diversification of the Mycorrhizal Mutualists.</title>
        <authorList>
            <consortium name="DOE Joint Genome Institute"/>
            <consortium name="Mycorrhizal Genomics Consortium"/>
            <person name="Kohler A."/>
            <person name="Kuo A."/>
            <person name="Nagy L.G."/>
            <person name="Floudas D."/>
            <person name="Copeland A."/>
            <person name="Barry K.W."/>
            <person name="Cichocki N."/>
            <person name="Veneault-Fourrey C."/>
            <person name="LaButti K."/>
            <person name="Lindquist E.A."/>
            <person name="Lipzen A."/>
            <person name="Lundell T."/>
            <person name="Morin E."/>
            <person name="Murat C."/>
            <person name="Riley R."/>
            <person name="Ohm R."/>
            <person name="Sun H."/>
            <person name="Tunlid A."/>
            <person name="Henrissat B."/>
            <person name="Grigoriev I.V."/>
            <person name="Hibbett D.S."/>
            <person name="Martin F."/>
        </authorList>
    </citation>
    <scope>NUCLEOTIDE SEQUENCE [LARGE SCALE GENOMIC DNA]</scope>
    <source>
        <strain evidence="2">Ve08.2h10</strain>
    </source>
</reference>
<accession>A0A0D0DXK2</accession>
<reference evidence="1 2" key="1">
    <citation type="submission" date="2014-04" db="EMBL/GenBank/DDBJ databases">
        <authorList>
            <consortium name="DOE Joint Genome Institute"/>
            <person name="Kuo A."/>
            <person name="Kohler A."/>
            <person name="Jargeat P."/>
            <person name="Nagy L.G."/>
            <person name="Floudas D."/>
            <person name="Copeland A."/>
            <person name="Barry K.W."/>
            <person name="Cichocki N."/>
            <person name="Veneault-Fourrey C."/>
            <person name="LaButti K."/>
            <person name="Lindquist E.A."/>
            <person name="Lipzen A."/>
            <person name="Lundell T."/>
            <person name="Morin E."/>
            <person name="Murat C."/>
            <person name="Sun H."/>
            <person name="Tunlid A."/>
            <person name="Henrissat B."/>
            <person name="Grigoriev I.V."/>
            <person name="Hibbett D.S."/>
            <person name="Martin F."/>
            <person name="Nordberg H.P."/>
            <person name="Cantor M.N."/>
            <person name="Hua S.X."/>
        </authorList>
    </citation>
    <scope>NUCLEOTIDE SEQUENCE [LARGE SCALE GENOMIC DNA]</scope>
    <source>
        <strain evidence="1 2">Ve08.2h10</strain>
    </source>
</reference>
<dbReference type="InParanoid" id="A0A0D0DXK2"/>
<name>A0A0D0DXK2_9AGAM</name>
<dbReference type="HOGENOM" id="CLU_1982280_0_0_1"/>
<dbReference type="AlphaFoldDB" id="A0A0D0DXK2"/>
<keyword evidence="2" id="KW-1185">Reference proteome</keyword>
<evidence type="ECO:0000313" key="2">
    <source>
        <dbReference type="Proteomes" id="UP000054538"/>
    </source>
</evidence>
<gene>
    <name evidence="1" type="ORF">PAXRUDRAFT_827629</name>
</gene>
<dbReference type="Proteomes" id="UP000054538">
    <property type="component" value="Unassembled WGS sequence"/>
</dbReference>
<evidence type="ECO:0000313" key="1">
    <source>
        <dbReference type="EMBL" id="KIK94806.1"/>
    </source>
</evidence>
<dbReference type="EMBL" id="KN825083">
    <property type="protein sequence ID" value="KIK94806.1"/>
    <property type="molecule type" value="Genomic_DNA"/>
</dbReference>
<organism evidence="1 2">
    <name type="scientific">Paxillus rubicundulus Ve08.2h10</name>
    <dbReference type="NCBI Taxonomy" id="930991"/>
    <lineage>
        <taxon>Eukaryota</taxon>
        <taxon>Fungi</taxon>
        <taxon>Dikarya</taxon>
        <taxon>Basidiomycota</taxon>
        <taxon>Agaricomycotina</taxon>
        <taxon>Agaricomycetes</taxon>
        <taxon>Agaricomycetidae</taxon>
        <taxon>Boletales</taxon>
        <taxon>Paxilineae</taxon>
        <taxon>Paxillaceae</taxon>
        <taxon>Paxillus</taxon>
    </lineage>
</organism>